<comment type="caution">
    <text evidence="4">The sequence shown here is derived from an EMBL/GenBank/DDBJ whole genome shotgun (WGS) entry which is preliminary data.</text>
</comment>
<evidence type="ECO:0000313" key="4">
    <source>
        <dbReference type="EMBL" id="MBL4951597.1"/>
    </source>
</evidence>
<dbReference type="PANTHER" id="PTHR36539">
    <property type="entry name" value="ETHANOLAMINE UTILIZATION PROTEIN EUTN"/>
    <property type="match status" value="1"/>
</dbReference>
<keyword evidence="2" id="KW-1282">Carboxysome</keyword>
<dbReference type="InterPro" id="IPR036677">
    <property type="entry name" value="EutN_CcmL_sf"/>
</dbReference>
<evidence type="ECO:0000313" key="5">
    <source>
        <dbReference type="Proteomes" id="UP000623967"/>
    </source>
</evidence>
<dbReference type="EMBL" id="JAESWB010000045">
    <property type="protein sequence ID" value="MBL4951597.1"/>
    <property type="molecule type" value="Genomic_DNA"/>
</dbReference>
<evidence type="ECO:0000256" key="3">
    <source>
        <dbReference type="ARBA" id="ARBA00024446"/>
    </source>
</evidence>
<dbReference type="Proteomes" id="UP000623967">
    <property type="component" value="Unassembled WGS sequence"/>
</dbReference>
<name>A0ABS1TK08_9BACI</name>
<protein>
    <submittedName>
        <fullName evidence="4">EutN/CcmL family microcompartment protein</fullName>
    </submittedName>
</protein>
<keyword evidence="3" id="KW-1283">Bacterial microcompartment</keyword>
<keyword evidence="5" id="KW-1185">Reference proteome</keyword>
<dbReference type="Pfam" id="PF03319">
    <property type="entry name" value="EutN_CcmL"/>
    <property type="match status" value="1"/>
</dbReference>
<dbReference type="InterPro" id="IPR004992">
    <property type="entry name" value="EutN_CcmL"/>
</dbReference>
<reference evidence="4 5" key="1">
    <citation type="submission" date="2021-01" db="EMBL/GenBank/DDBJ databases">
        <title>Genome public.</title>
        <authorList>
            <person name="Liu C."/>
            <person name="Sun Q."/>
        </authorList>
    </citation>
    <scope>NUCLEOTIDE SEQUENCE [LARGE SCALE GENOMIC DNA]</scope>
    <source>
        <strain evidence="4 5">YIM B02564</strain>
    </source>
</reference>
<dbReference type="PROSITE" id="PS51932">
    <property type="entry name" value="BMV"/>
    <property type="match status" value="1"/>
</dbReference>
<dbReference type="CDD" id="cd01614">
    <property type="entry name" value="EutN_CcmL"/>
    <property type="match status" value="1"/>
</dbReference>
<accession>A0ABS1TK08</accession>
<sequence>MYLGIVIGSVVATRKDEDLVGKKLLLVEKVKPNGELQDSVEVAVDSVGAGKGEYVIVTNGRPAGFVFDSSDSMIDAAIVAIVDSVEVSG</sequence>
<gene>
    <name evidence="4" type="ORF">JK635_04990</name>
</gene>
<proteinExistence type="predicted"/>
<evidence type="ECO:0000256" key="1">
    <source>
        <dbReference type="ARBA" id="ARBA00023587"/>
    </source>
</evidence>
<dbReference type="PANTHER" id="PTHR36539:SF1">
    <property type="entry name" value="BACTERIAL MICROCOMPARTMENT SHELL VERTEX PROTEIN EUTN"/>
    <property type="match status" value="1"/>
</dbReference>
<organism evidence="4 5">
    <name type="scientific">Neobacillus paridis</name>
    <dbReference type="NCBI Taxonomy" id="2803862"/>
    <lineage>
        <taxon>Bacteria</taxon>
        <taxon>Bacillati</taxon>
        <taxon>Bacillota</taxon>
        <taxon>Bacilli</taxon>
        <taxon>Bacillales</taxon>
        <taxon>Bacillaceae</taxon>
        <taxon>Neobacillus</taxon>
    </lineage>
</organism>
<dbReference type="RefSeq" id="WP_202652881.1">
    <property type="nucleotide sequence ID" value="NZ_JAESWB010000045.1"/>
</dbReference>
<dbReference type="Gene3D" id="2.40.50.220">
    <property type="entry name" value="EutN/Ccml"/>
    <property type="match status" value="1"/>
</dbReference>
<evidence type="ECO:0000256" key="2">
    <source>
        <dbReference type="ARBA" id="ARBA00023669"/>
    </source>
</evidence>
<dbReference type="SUPFAM" id="SSF159133">
    <property type="entry name" value="EutN/CcmL-like"/>
    <property type="match status" value="1"/>
</dbReference>
<comment type="subcellular location">
    <subcellularLocation>
        <location evidence="1">Carboxysome</location>
    </subcellularLocation>
</comment>